<proteinExistence type="predicted"/>
<evidence type="ECO:0000313" key="3">
    <source>
        <dbReference type="Proteomes" id="UP001562159"/>
    </source>
</evidence>
<keyword evidence="1" id="KW-0472">Membrane</keyword>
<name>A0ABV4AS06_9GAMM</name>
<gene>
    <name evidence="2" type="ORF">AB7878_11210</name>
</gene>
<evidence type="ECO:0000256" key="1">
    <source>
        <dbReference type="SAM" id="Phobius"/>
    </source>
</evidence>
<protein>
    <recommendedName>
        <fullName evidence="4">DUF4267 domain-containing protein</fullName>
    </recommendedName>
</protein>
<evidence type="ECO:0000313" key="2">
    <source>
        <dbReference type="EMBL" id="MEY2182988.1"/>
    </source>
</evidence>
<keyword evidence="1" id="KW-0812">Transmembrane</keyword>
<feature type="transmembrane region" description="Helical" evidence="1">
    <location>
        <begin position="81"/>
        <end position="99"/>
    </location>
</feature>
<comment type="caution">
    <text evidence="2">The sequence shown here is derived from an EMBL/GenBank/DDBJ whole genome shotgun (WGS) entry which is preliminary data.</text>
</comment>
<keyword evidence="3" id="KW-1185">Reference proteome</keyword>
<keyword evidence="1" id="KW-1133">Transmembrane helix</keyword>
<reference evidence="2 3" key="1">
    <citation type="submission" date="2024-07" db="EMBL/GenBank/DDBJ databases">
        <title>Molecular mechanisms and environmental adaptations of flagellar loss and biofilm growth of Rhodanobacter under environmental stress.</title>
        <authorList>
            <person name="Chen M."/>
        </authorList>
    </citation>
    <scope>NUCLEOTIDE SEQUENCE [LARGE SCALE GENOMIC DNA]</scope>
    <source>
        <strain evidence="2 3">RS22</strain>
    </source>
</reference>
<accession>A0ABV4AS06</accession>
<evidence type="ECO:0008006" key="4">
    <source>
        <dbReference type="Google" id="ProtNLM"/>
    </source>
</evidence>
<dbReference type="Proteomes" id="UP001562159">
    <property type="component" value="Unassembled WGS sequence"/>
</dbReference>
<feature type="transmembrane region" description="Helical" evidence="1">
    <location>
        <begin position="57"/>
        <end position="76"/>
    </location>
</feature>
<organism evidence="2 3">
    <name type="scientific">Rhodanobacter humi</name>
    <dbReference type="NCBI Taxonomy" id="1888173"/>
    <lineage>
        <taxon>Bacteria</taxon>
        <taxon>Pseudomonadati</taxon>
        <taxon>Pseudomonadota</taxon>
        <taxon>Gammaproteobacteria</taxon>
        <taxon>Lysobacterales</taxon>
        <taxon>Rhodanobacteraceae</taxon>
        <taxon>Rhodanobacter</taxon>
    </lineage>
</organism>
<dbReference type="EMBL" id="JBGBPY010000001">
    <property type="protein sequence ID" value="MEY2182988.1"/>
    <property type="molecule type" value="Genomic_DNA"/>
</dbReference>
<sequence>MSARWLRTLTPWLLPVLAGLVAAWLRYGLIEPPAMAQLCTAAQAPTWCALRQALVLGFLHDVYGVIALIAAVLALLRRSRALAWLAAALGAVALQLYNYEPGALALLVGCLRLVHLQGAGNDVATTPAPSPESTHR</sequence>